<organism evidence="1 2">
    <name type="scientific">Macroventuria anomochaeta</name>
    <dbReference type="NCBI Taxonomy" id="301207"/>
    <lineage>
        <taxon>Eukaryota</taxon>
        <taxon>Fungi</taxon>
        <taxon>Dikarya</taxon>
        <taxon>Ascomycota</taxon>
        <taxon>Pezizomycotina</taxon>
        <taxon>Dothideomycetes</taxon>
        <taxon>Pleosporomycetidae</taxon>
        <taxon>Pleosporales</taxon>
        <taxon>Pleosporineae</taxon>
        <taxon>Didymellaceae</taxon>
        <taxon>Macroventuria</taxon>
    </lineage>
</organism>
<accession>A0ACB6RQB8</accession>
<sequence length="738" mass="80341">MASTSATEIPTSNSAVEIKDGSPDTPPTKFSPLDTTVDTPPSSPVADMSSPSTAAAPDTVENITVVVVPEPVQPSASAVECDNGLEDGEIVGHSRSTSPEAEKNKEEVSRTEIIGDHTTTQQSLVSAEYMGLPKAMTESETGSEDGFSVSTADPDAPDAAAANNGICGTHLKKLAPAVDLSITTGGLSVTSEVDSSEEKDDQHDTKDYRQTNGVSEKDGTDGGSEDEAFGDDEDTAVESQRHDNIAPALPRRAPPHMRPMFKAPNAQYFGSQGRRRDWPAPILCAPRNYYPPVGYRPSRPPLDYDELQRTKAQLMKARNDLEVERKVNAEMRKRVGAEKQASIGAAMSDMLTALLQKQADTLAAKAKTQEKERDLQYRERKIAQLEDYLSDGQRQLKYQLEQQGIRSMSVVDRANLRREVELKVRHQFSDIEGKIAIQVERLCHQEAAQKIHERQYKALIHDAVENEIREQLARDVQVKIADAKVAEAAYKRGVAEGKKVRGAEASEATLKQEFLKGYAACYRSQTTLYNVRNGHIAADSPELVFLYDPTQVENTHNLGLSIGRMEVAAEKVEKSTVGVLVSLKSMEEGAARAAAITGEPRTASSAATYRVRCQAQFNDAGPPRSSQAAERQQERPTQTQKMQQEEPTRSSVPPCATFAGELRGSSSSATPNGIFASRFNPQSTPNAPRTTATPITNSVSRVGTVGHVSESVYAGRRPIRYEDDSDVEPASPNLIDLY</sequence>
<keyword evidence="2" id="KW-1185">Reference proteome</keyword>
<reference evidence="1" key="1">
    <citation type="journal article" date="2020" name="Stud. Mycol.">
        <title>101 Dothideomycetes genomes: a test case for predicting lifestyles and emergence of pathogens.</title>
        <authorList>
            <person name="Haridas S."/>
            <person name="Albert R."/>
            <person name="Binder M."/>
            <person name="Bloem J."/>
            <person name="Labutti K."/>
            <person name="Salamov A."/>
            <person name="Andreopoulos B."/>
            <person name="Baker S."/>
            <person name="Barry K."/>
            <person name="Bills G."/>
            <person name="Bluhm B."/>
            <person name="Cannon C."/>
            <person name="Castanera R."/>
            <person name="Culley D."/>
            <person name="Daum C."/>
            <person name="Ezra D."/>
            <person name="Gonzalez J."/>
            <person name="Henrissat B."/>
            <person name="Kuo A."/>
            <person name="Liang C."/>
            <person name="Lipzen A."/>
            <person name="Lutzoni F."/>
            <person name="Magnuson J."/>
            <person name="Mondo S."/>
            <person name="Nolan M."/>
            <person name="Ohm R."/>
            <person name="Pangilinan J."/>
            <person name="Park H.-J."/>
            <person name="Ramirez L."/>
            <person name="Alfaro M."/>
            <person name="Sun H."/>
            <person name="Tritt A."/>
            <person name="Yoshinaga Y."/>
            <person name="Zwiers L.-H."/>
            <person name="Turgeon B."/>
            <person name="Goodwin S."/>
            <person name="Spatafora J."/>
            <person name="Crous P."/>
            <person name="Grigoriev I."/>
        </authorList>
    </citation>
    <scope>NUCLEOTIDE SEQUENCE</scope>
    <source>
        <strain evidence="1">CBS 525.71</strain>
    </source>
</reference>
<dbReference type="Proteomes" id="UP000799754">
    <property type="component" value="Unassembled WGS sequence"/>
</dbReference>
<evidence type="ECO:0000313" key="1">
    <source>
        <dbReference type="EMBL" id="KAF2623974.1"/>
    </source>
</evidence>
<gene>
    <name evidence="1" type="ORF">BU25DRAFT_493885</name>
</gene>
<proteinExistence type="predicted"/>
<dbReference type="EMBL" id="MU006733">
    <property type="protein sequence ID" value="KAF2623974.1"/>
    <property type="molecule type" value="Genomic_DNA"/>
</dbReference>
<name>A0ACB6RQB8_9PLEO</name>
<comment type="caution">
    <text evidence="1">The sequence shown here is derived from an EMBL/GenBank/DDBJ whole genome shotgun (WGS) entry which is preliminary data.</text>
</comment>
<protein>
    <submittedName>
        <fullName evidence="1">Uncharacterized protein</fullName>
    </submittedName>
</protein>
<evidence type="ECO:0000313" key="2">
    <source>
        <dbReference type="Proteomes" id="UP000799754"/>
    </source>
</evidence>